<accession>A0A0U2XUI2</accession>
<dbReference type="AlphaFoldDB" id="A0A0U2XUI2"/>
<proteinExistence type="inferred from homology"/>
<reference evidence="4" key="1">
    <citation type="journal article" date="2016" name="ISME J.">
        <title>Functional metagenomic screen reveals new and diverse microbial rhodopsins.</title>
        <authorList>
            <person name="Pushkarev A."/>
            <person name="Beja O."/>
        </authorList>
    </citation>
    <scope>NUCLEOTIDE SEQUENCE</scope>
</reference>
<feature type="domain" description="SHSP" evidence="3">
    <location>
        <begin position="29"/>
        <end position="138"/>
    </location>
</feature>
<sequence>MLINFTDPMFSNRVLGFETLVDRLERISNESQSGYPPYNIFKDGLNFKIEIALAGIDKKDVDIELCDGVLTIKHDGPKEDDSAQEALHKGIAKRAFKLKFTLAEDLEVLGAAIKNGLLTVNLERVVPDHKKPRVIEVK</sequence>
<evidence type="ECO:0000256" key="1">
    <source>
        <dbReference type="PROSITE-ProRule" id="PRU00285"/>
    </source>
</evidence>
<evidence type="ECO:0000256" key="2">
    <source>
        <dbReference type="RuleBase" id="RU003616"/>
    </source>
</evidence>
<dbReference type="InterPro" id="IPR008978">
    <property type="entry name" value="HSP20-like_chaperone"/>
</dbReference>
<evidence type="ECO:0000259" key="3">
    <source>
        <dbReference type="PROSITE" id="PS01031"/>
    </source>
</evidence>
<dbReference type="SUPFAM" id="SSF49764">
    <property type="entry name" value="HSP20-like chaperones"/>
    <property type="match status" value="1"/>
</dbReference>
<organism evidence="4">
    <name type="scientific">uncultured bacterium EIL27G07</name>
    <dbReference type="NCBI Taxonomy" id="1768202"/>
    <lineage>
        <taxon>Bacteria</taxon>
        <taxon>environmental samples</taxon>
    </lineage>
</organism>
<dbReference type="PANTHER" id="PTHR47062:SF2">
    <property type="entry name" value="SMALL HEAT SHOCK PROTEIN IBPB"/>
    <property type="match status" value="1"/>
</dbReference>
<evidence type="ECO:0000313" key="4">
    <source>
        <dbReference type="EMBL" id="ALS56197.1"/>
    </source>
</evidence>
<dbReference type="Pfam" id="PF00011">
    <property type="entry name" value="HSP20"/>
    <property type="match status" value="1"/>
</dbReference>
<dbReference type="Gene3D" id="2.60.40.790">
    <property type="match status" value="1"/>
</dbReference>
<dbReference type="PROSITE" id="PS01031">
    <property type="entry name" value="SHSP"/>
    <property type="match status" value="1"/>
</dbReference>
<keyword evidence="4" id="KW-0346">Stress response</keyword>
<dbReference type="PANTHER" id="PTHR47062">
    <property type="match status" value="1"/>
</dbReference>
<dbReference type="EMBL" id="KT201090">
    <property type="protein sequence ID" value="ALS56197.1"/>
    <property type="molecule type" value="Genomic_DNA"/>
</dbReference>
<comment type="similarity">
    <text evidence="1 2">Belongs to the small heat shock protein (HSP20) family.</text>
</comment>
<protein>
    <submittedName>
        <fullName evidence="4">Putative small heat shock protein IbpA</fullName>
    </submittedName>
</protein>
<name>A0A0U2XUI2_9BACT</name>
<dbReference type="InterPro" id="IPR002068">
    <property type="entry name" value="A-crystallin/Hsp20_dom"/>
</dbReference>